<protein>
    <submittedName>
        <fullName evidence="3">Peptidase M4</fullName>
    </submittedName>
</protein>
<evidence type="ECO:0000313" key="3">
    <source>
        <dbReference type="EMBL" id="RTR32735.1"/>
    </source>
</evidence>
<evidence type="ECO:0000259" key="2">
    <source>
        <dbReference type="Pfam" id="PF03413"/>
    </source>
</evidence>
<feature type="chain" id="PRO_5018772492" evidence="1">
    <location>
        <begin position="22"/>
        <end position="108"/>
    </location>
</feature>
<dbReference type="EMBL" id="RXNV01000003">
    <property type="protein sequence ID" value="RTR32735.1"/>
    <property type="molecule type" value="Genomic_DNA"/>
</dbReference>
<proteinExistence type="predicted"/>
<comment type="caution">
    <text evidence="3">The sequence shown here is derived from an EMBL/GenBank/DDBJ whole genome shotgun (WGS) entry which is preliminary data.</text>
</comment>
<dbReference type="Gene3D" id="3.10.450.40">
    <property type="match status" value="1"/>
</dbReference>
<feature type="signal peptide" evidence="1">
    <location>
        <begin position="1"/>
        <end position="21"/>
    </location>
</feature>
<organism evidence="3 4">
    <name type="scientific">Shewanella atlantica</name>
    <dbReference type="NCBI Taxonomy" id="271099"/>
    <lineage>
        <taxon>Bacteria</taxon>
        <taxon>Pseudomonadati</taxon>
        <taxon>Pseudomonadota</taxon>
        <taxon>Gammaproteobacteria</taxon>
        <taxon>Alteromonadales</taxon>
        <taxon>Shewanellaceae</taxon>
        <taxon>Shewanella</taxon>
    </lineage>
</organism>
<sequence>MKFGSMLVLTTCILIPFFGQASSAQLPGVGASSMSIAAQTSKKAPQQLKVRNREQAIQLVKRQYQGKVLKAQSSRVNGHPGYRVKLISNEGVVFYVSVDAQTGSIRRN</sequence>
<feature type="domain" description="PepSY" evidence="2">
    <location>
        <begin position="53"/>
        <end position="106"/>
    </location>
</feature>
<dbReference type="AlphaFoldDB" id="A0A3S0RNH5"/>
<dbReference type="OrthoDB" id="5772592at2"/>
<name>A0A3S0RNH5_9GAMM</name>
<evidence type="ECO:0000313" key="4">
    <source>
        <dbReference type="Proteomes" id="UP000282060"/>
    </source>
</evidence>
<gene>
    <name evidence="3" type="ORF">EKG39_10195</name>
</gene>
<reference evidence="3 4" key="1">
    <citation type="submission" date="2018-12" db="EMBL/GenBank/DDBJ databases">
        <authorList>
            <person name="Yu L."/>
        </authorList>
    </citation>
    <scope>NUCLEOTIDE SEQUENCE [LARGE SCALE GENOMIC DNA]</scope>
    <source>
        <strain evidence="3 4">HAW-EB5</strain>
    </source>
</reference>
<keyword evidence="4" id="KW-1185">Reference proteome</keyword>
<dbReference type="InterPro" id="IPR025711">
    <property type="entry name" value="PepSY"/>
</dbReference>
<accession>A0A3S0RNH5</accession>
<keyword evidence="1" id="KW-0732">Signal</keyword>
<dbReference type="Proteomes" id="UP000282060">
    <property type="component" value="Unassembled WGS sequence"/>
</dbReference>
<evidence type="ECO:0000256" key="1">
    <source>
        <dbReference type="SAM" id="SignalP"/>
    </source>
</evidence>
<dbReference type="Pfam" id="PF03413">
    <property type="entry name" value="PepSY"/>
    <property type="match status" value="1"/>
</dbReference>
<dbReference type="RefSeq" id="WP_126505640.1">
    <property type="nucleotide sequence ID" value="NZ_RXNV01000003.1"/>
</dbReference>